<keyword evidence="3" id="KW-1185">Reference proteome</keyword>
<accession>A0A9W9YC52</accession>
<dbReference type="InterPro" id="IPR011990">
    <property type="entry name" value="TPR-like_helical_dom_sf"/>
</dbReference>
<dbReference type="PANTHER" id="PTHR15544">
    <property type="entry name" value="OSMOSIS RESPONSIVE FACTOR"/>
    <property type="match status" value="1"/>
</dbReference>
<gene>
    <name evidence="2" type="primary">TTC33</name>
    <name evidence="2" type="ORF">OS493_017055</name>
</gene>
<feature type="repeat" description="TPR" evidence="1">
    <location>
        <begin position="129"/>
        <end position="162"/>
    </location>
</feature>
<sequence>MATSFGWKRKLPQNVAQKRAAIFDESNQKPNISEDEPFEVDWGVLLVKRGVMSIEDTVIKSKRLEDEGVALAEQQRYWEAITRWNEAISLTPNNEKLFEMKSQILLELHELFPAIEAAEKSVSLNPRWYVSHQTLGRAQMGFGDVEMGVRSFSKAILLQPDDLEMWTEDLQWAWKLREQKRNQDREDSTQESNNLELYAADLEHENNMEAAILKCNKKEPVNDTRSSLVSDDT</sequence>
<reference evidence="2" key="1">
    <citation type="submission" date="2023-01" db="EMBL/GenBank/DDBJ databases">
        <title>Genome assembly of the deep-sea coral Lophelia pertusa.</title>
        <authorList>
            <person name="Herrera S."/>
            <person name="Cordes E."/>
        </authorList>
    </citation>
    <scope>NUCLEOTIDE SEQUENCE</scope>
    <source>
        <strain evidence="2">USNM1676648</strain>
        <tissue evidence="2">Polyp</tissue>
    </source>
</reference>
<evidence type="ECO:0000256" key="1">
    <source>
        <dbReference type="PROSITE-ProRule" id="PRU00339"/>
    </source>
</evidence>
<name>A0A9W9YC52_9CNID</name>
<dbReference type="Gene3D" id="1.25.40.10">
    <property type="entry name" value="Tetratricopeptide repeat domain"/>
    <property type="match status" value="1"/>
</dbReference>
<dbReference type="PANTHER" id="PTHR15544:SF0">
    <property type="entry name" value="TETRATRICOPEPTIDE REPEAT PROTEIN 33"/>
    <property type="match status" value="1"/>
</dbReference>
<evidence type="ECO:0000313" key="2">
    <source>
        <dbReference type="EMBL" id="KAJ7333518.1"/>
    </source>
</evidence>
<dbReference type="AlphaFoldDB" id="A0A9W9YC52"/>
<organism evidence="2 3">
    <name type="scientific">Desmophyllum pertusum</name>
    <dbReference type="NCBI Taxonomy" id="174260"/>
    <lineage>
        <taxon>Eukaryota</taxon>
        <taxon>Metazoa</taxon>
        <taxon>Cnidaria</taxon>
        <taxon>Anthozoa</taxon>
        <taxon>Hexacorallia</taxon>
        <taxon>Scleractinia</taxon>
        <taxon>Caryophylliina</taxon>
        <taxon>Caryophylliidae</taxon>
        <taxon>Desmophyllum</taxon>
    </lineage>
</organism>
<dbReference type="SMART" id="SM00028">
    <property type="entry name" value="TPR"/>
    <property type="match status" value="2"/>
</dbReference>
<evidence type="ECO:0000313" key="3">
    <source>
        <dbReference type="Proteomes" id="UP001163046"/>
    </source>
</evidence>
<proteinExistence type="predicted"/>
<protein>
    <submittedName>
        <fullName evidence="2">Tetratricopeptide repeat protein 33</fullName>
    </submittedName>
</protein>
<dbReference type="SUPFAM" id="SSF48452">
    <property type="entry name" value="TPR-like"/>
    <property type="match status" value="1"/>
</dbReference>
<dbReference type="InterPro" id="IPR052658">
    <property type="entry name" value="TPR-containing"/>
</dbReference>
<dbReference type="PROSITE" id="PS50005">
    <property type="entry name" value="TPR"/>
    <property type="match status" value="2"/>
</dbReference>
<dbReference type="Proteomes" id="UP001163046">
    <property type="component" value="Unassembled WGS sequence"/>
</dbReference>
<feature type="repeat" description="TPR" evidence="1">
    <location>
        <begin position="61"/>
        <end position="94"/>
    </location>
</feature>
<dbReference type="InterPro" id="IPR019734">
    <property type="entry name" value="TPR_rpt"/>
</dbReference>
<keyword evidence="1" id="KW-0802">TPR repeat</keyword>
<comment type="caution">
    <text evidence="2">The sequence shown here is derived from an EMBL/GenBank/DDBJ whole genome shotgun (WGS) entry which is preliminary data.</text>
</comment>
<dbReference type="EMBL" id="MU827786">
    <property type="protein sequence ID" value="KAJ7333518.1"/>
    <property type="molecule type" value="Genomic_DNA"/>
</dbReference>
<dbReference type="OrthoDB" id="2423701at2759"/>